<reference evidence="2" key="1">
    <citation type="submission" date="2016-11" db="UniProtKB">
        <authorList>
            <consortium name="WormBaseParasite"/>
        </authorList>
    </citation>
    <scope>IDENTIFICATION</scope>
</reference>
<organism evidence="1 2">
    <name type="scientific">Heterorhabditis bacteriophora</name>
    <name type="common">Entomopathogenic nematode worm</name>
    <dbReference type="NCBI Taxonomy" id="37862"/>
    <lineage>
        <taxon>Eukaryota</taxon>
        <taxon>Metazoa</taxon>
        <taxon>Ecdysozoa</taxon>
        <taxon>Nematoda</taxon>
        <taxon>Chromadorea</taxon>
        <taxon>Rhabditida</taxon>
        <taxon>Rhabditina</taxon>
        <taxon>Rhabditomorpha</taxon>
        <taxon>Strongyloidea</taxon>
        <taxon>Heterorhabditidae</taxon>
        <taxon>Heterorhabditis</taxon>
    </lineage>
</organism>
<dbReference type="AlphaFoldDB" id="A0A1I7X8Q9"/>
<sequence length="56" mass="6510">MLNKYIFLTLAETEKAIDKEKNLGIVKDSSRSGRFRSVNTSRVRKVVNKRILQDNK</sequence>
<dbReference type="Proteomes" id="UP000095283">
    <property type="component" value="Unplaced"/>
</dbReference>
<proteinExistence type="predicted"/>
<evidence type="ECO:0000313" key="2">
    <source>
        <dbReference type="WBParaSite" id="Hba_13782"/>
    </source>
</evidence>
<protein>
    <submittedName>
        <fullName evidence="2">HTH_Tnp_Tc3_1 domain-containing protein</fullName>
    </submittedName>
</protein>
<evidence type="ECO:0000313" key="1">
    <source>
        <dbReference type="Proteomes" id="UP000095283"/>
    </source>
</evidence>
<name>A0A1I7X8Q9_HETBA</name>
<accession>A0A1I7X8Q9</accession>
<dbReference type="WBParaSite" id="Hba_13782">
    <property type="protein sequence ID" value="Hba_13782"/>
    <property type="gene ID" value="Hba_13782"/>
</dbReference>
<keyword evidence="1" id="KW-1185">Reference proteome</keyword>